<protein>
    <submittedName>
        <fullName evidence="1">Uncharacterized protein</fullName>
    </submittedName>
</protein>
<comment type="caution">
    <text evidence="1">The sequence shown here is derived from an EMBL/GenBank/DDBJ whole genome shotgun (WGS) entry which is preliminary data.</text>
</comment>
<keyword evidence="2" id="KW-1185">Reference proteome</keyword>
<accession>A0ACC0V101</accession>
<dbReference type="Proteomes" id="UP001163324">
    <property type="component" value="Chromosome 5"/>
</dbReference>
<evidence type="ECO:0000313" key="1">
    <source>
        <dbReference type="EMBL" id="KAI9899445.1"/>
    </source>
</evidence>
<proteinExistence type="predicted"/>
<sequence length="680" mass="76002">MEHPDLTSQEVSMEHDDIPSGEASMGHPNFPLVPPSSSPPRSNSPFSPDPPRARRTDACQSSEDSEHRPFEVSNVKYRVGAPPLRPLPLTTMYQRPLANVQPPFEDALAIQQDLIDAAHEILQRRGILRPWAGLESVDRLLRPVPSTDMIDSNWDDEPSDDRVSVVTRVVPEYPEVSEPTLLIIASWDSGSAQLWETAVMEIKAAVNKRMLSTNRPEFDMTVEMLAPELVAAKYVGVVTGEPLLEAAWPTLGQRILHEIEALHGSNHPLSNLSLLRLGYNRDPALNPITVYIAMDYTSKESCWPPIIAAIETYLHEAGWGHLLVHMEHNEIHQSAFELNIPDVPSINSPGDRTRYIIKEEYKQRVDLGADIGASNYLRRHDDDKVCNPLLGTLGCYVEVETMTSTPGWMTMALTCHHVVRPCSDGFVVKMSSKPPYSSIIGNPLPNSTLEKFDASGRFPNSSDADNGMEHPTHVKHNETVTHLRRKVAQGFPWAQSELDQKLAFFDEGRQMLGHVWASSGYSRRTPDGGRLDWALIQVSPDRQGTNALPRAEEWESKYVELPESSPRNFPNPRTFRKMLKPQGDITLKMTSADNSIRVFKVGAISGVTCGTFCRIKSNAKTREDKYMFAHGGGRGTEKASFVGMKPHQSEQPLTYVTPIEDVFEDIKKFSRGKILNIRVA</sequence>
<gene>
    <name evidence="1" type="ORF">N3K66_005906</name>
</gene>
<reference evidence="1" key="1">
    <citation type="submission" date="2022-10" db="EMBL/GenBank/DDBJ databases">
        <title>Complete Genome of Trichothecium roseum strain YXFP-22015, a Plant Pathogen Isolated from Citrus.</title>
        <authorList>
            <person name="Wang Y."/>
            <person name="Zhu L."/>
        </authorList>
    </citation>
    <scope>NUCLEOTIDE SEQUENCE</scope>
    <source>
        <strain evidence="1">YXFP-22015</strain>
    </source>
</reference>
<evidence type="ECO:0000313" key="2">
    <source>
        <dbReference type="Proteomes" id="UP001163324"/>
    </source>
</evidence>
<organism evidence="1 2">
    <name type="scientific">Trichothecium roseum</name>
    <dbReference type="NCBI Taxonomy" id="47278"/>
    <lineage>
        <taxon>Eukaryota</taxon>
        <taxon>Fungi</taxon>
        <taxon>Dikarya</taxon>
        <taxon>Ascomycota</taxon>
        <taxon>Pezizomycotina</taxon>
        <taxon>Sordariomycetes</taxon>
        <taxon>Hypocreomycetidae</taxon>
        <taxon>Hypocreales</taxon>
        <taxon>Hypocreales incertae sedis</taxon>
        <taxon>Trichothecium</taxon>
    </lineage>
</organism>
<name>A0ACC0V101_9HYPO</name>
<dbReference type="EMBL" id="CM047944">
    <property type="protein sequence ID" value="KAI9899445.1"/>
    <property type="molecule type" value="Genomic_DNA"/>
</dbReference>